<comment type="caution">
    <text evidence="1">The sequence shown here is derived from an EMBL/GenBank/DDBJ whole genome shotgun (WGS) entry which is preliminary data.</text>
</comment>
<dbReference type="AlphaFoldDB" id="A0AAE1L2H7"/>
<evidence type="ECO:0000313" key="2">
    <source>
        <dbReference type="Proteomes" id="UP001286313"/>
    </source>
</evidence>
<evidence type="ECO:0000313" key="1">
    <source>
        <dbReference type="EMBL" id="KAK3894054.1"/>
    </source>
</evidence>
<protein>
    <submittedName>
        <fullName evidence="1">Uncharacterized protein</fullName>
    </submittedName>
</protein>
<sequence>MRKSDTYNNHVCVMRVDGFSFNQIDTRINVDSQIYSCHPSPSFLRNVEQRAIALIREHEGETILSEHERDKALLGEHEEEAISREHEGGAFLGEHKQARVFLREHKRAESFLREHKRAEAFLRENKQAEAFLREHEQAEAFLRDHKQALEVLLEHEAPTPPPPHMYLPKWTPIEGLASRRRRDEGYQQYPQVITFKWSR</sequence>
<accession>A0AAE1L2H7</accession>
<organism evidence="1 2">
    <name type="scientific">Petrolisthes cinctipes</name>
    <name type="common">Flat porcelain crab</name>
    <dbReference type="NCBI Taxonomy" id="88211"/>
    <lineage>
        <taxon>Eukaryota</taxon>
        <taxon>Metazoa</taxon>
        <taxon>Ecdysozoa</taxon>
        <taxon>Arthropoda</taxon>
        <taxon>Crustacea</taxon>
        <taxon>Multicrustacea</taxon>
        <taxon>Malacostraca</taxon>
        <taxon>Eumalacostraca</taxon>
        <taxon>Eucarida</taxon>
        <taxon>Decapoda</taxon>
        <taxon>Pleocyemata</taxon>
        <taxon>Anomura</taxon>
        <taxon>Galatheoidea</taxon>
        <taxon>Porcellanidae</taxon>
        <taxon>Petrolisthes</taxon>
    </lineage>
</organism>
<name>A0AAE1L2H7_PETCI</name>
<dbReference type="EMBL" id="JAWQEG010000144">
    <property type="protein sequence ID" value="KAK3894054.1"/>
    <property type="molecule type" value="Genomic_DNA"/>
</dbReference>
<dbReference type="Proteomes" id="UP001286313">
    <property type="component" value="Unassembled WGS sequence"/>
</dbReference>
<reference evidence="1" key="1">
    <citation type="submission" date="2023-10" db="EMBL/GenBank/DDBJ databases">
        <title>Genome assemblies of two species of porcelain crab, Petrolisthes cinctipes and Petrolisthes manimaculis (Anomura: Porcellanidae).</title>
        <authorList>
            <person name="Angst P."/>
        </authorList>
    </citation>
    <scope>NUCLEOTIDE SEQUENCE</scope>
    <source>
        <strain evidence="1">PB745_01</strain>
        <tissue evidence="1">Gill</tissue>
    </source>
</reference>
<gene>
    <name evidence="1" type="ORF">Pcinc_002156</name>
</gene>
<keyword evidence="2" id="KW-1185">Reference proteome</keyword>
<proteinExistence type="predicted"/>